<keyword evidence="6" id="KW-0443">Lipid metabolism</keyword>
<feature type="binding site" evidence="10">
    <location>
        <position position="14"/>
    </location>
    <ligand>
        <name>NAD(+)</name>
        <dbReference type="ChEBI" id="CHEBI:57540"/>
    </ligand>
</feature>
<dbReference type="KEGG" id="bmx:BMS_1433"/>
<name>E1X069_HALMS</name>
<accession>E1X069</accession>
<evidence type="ECO:0000256" key="9">
    <source>
        <dbReference type="PIRSR" id="PIRSR000094-2"/>
    </source>
</evidence>
<keyword evidence="12" id="KW-1185">Reference proteome</keyword>
<feature type="binding site" evidence="10">
    <location>
        <position position="90"/>
    </location>
    <ligand>
        <name>NAD(+)</name>
        <dbReference type="ChEBI" id="CHEBI:57540"/>
    </ligand>
</feature>
<dbReference type="GO" id="GO:0006633">
    <property type="term" value="P:fatty acid biosynthetic process"/>
    <property type="evidence" value="ECO:0007669"/>
    <property type="project" value="UniProtKB-UniPathway"/>
</dbReference>
<dbReference type="InterPro" id="IPR036291">
    <property type="entry name" value="NAD(P)-bd_dom_sf"/>
</dbReference>
<dbReference type="HOGENOM" id="CLU_010194_10_1_7"/>
<dbReference type="PIRSF" id="PIRSF000094">
    <property type="entry name" value="Enoyl-ACP_rdct"/>
    <property type="match status" value="1"/>
</dbReference>
<feature type="binding site" evidence="10">
    <location>
        <position position="41"/>
    </location>
    <ligand>
        <name>NAD(+)</name>
        <dbReference type="ChEBI" id="CHEBI:57540"/>
    </ligand>
</feature>
<dbReference type="OrthoDB" id="9803628at2"/>
<dbReference type="eggNOG" id="COG0623">
    <property type="taxonomic scope" value="Bacteria"/>
</dbReference>
<dbReference type="STRING" id="862908.BMS_1433"/>
<keyword evidence="3 8" id="KW-0444">Lipid biosynthesis</keyword>
<evidence type="ECO:0000256" key="6">
    <source>
        <dbReference type="ARBA" id="ARBA00023098"/>
    </source>
</evidence>
<evidence type="ECO:0000256" key="2">
    <source>
        <dbReference type="ARBA" id="ARBA00009233"/>
    </source>
</evidence>
<dbReference type="PANTHER" id="PTHR43159:SF2">
    <property type="entry name" value="ENOYL-[ACYL-CARRIER-PROTEIN] REDUCTASE [NADH], CHLOROPLASTIC"/>
    <property type="match status" value="1"/>
</dbReference>
<proteinExistence type="inferred from homology"/>
<evidence type="ECO:0000256" key="7">
    <source>
        <dbReference type="ARBA" id="ARBA00023160"/>
    </source>
</evidence>
<keyword evidence="5 8" id="KW-0560">Oxidoreductase</keyword>
<feature type="binding site" evidence="9">
    <location>
        <position position="93"/>
    </location>
    <ligand>
        <name>substrate</name>
    </ligand>
</feature>
<dbReference type="SUPFAM" id="SSF51735">
    <property type="entry name" value="NAD(P)-binding Rossmann-fold domains"/>
    <property type="match status" value="1"/>
</dbReference>
<dbReference type="PANTHER" id="PTHR43159">
    <property type="entry name" value="ENOYL-[ACYL-CARRIER-PROTEIN] REDUCTASE"/>
    <property type="match status" value="1"/>
</dbReference>
<evidence type="ECO:0000256" key="4">
    <source>
        <dbReference type="ARBA" id="ARBA00022832"/>
    </source>
</evidence>
<evidence type="ECO:0000256" key="5">
    <source>
        <dbReference type="ARBA" id="ARBA00023002"/>
    </source>
</evidence>
<comment type="pathway">
    <text evidence="1">Lipid metabolism; fatty acid biosynthesis.</text>
</comment>
<keyword evidence="8 10" id="KW-0520">NAD</keyword>
<evidence type="ECO:0000256" key="8">
    <source>
        <dbReference type="PIRNR" id="PIRNR000094"/>
    </source>
</evidence>
<dbReference type="InterPro" id="IPR014358">
    <property type="entry name" value="Enoyl-ACP_Rdtase_NADH"/>
</dbReference>
<evidence type="ECO:0000313" key="12">
    <source>
        <dbReference type="Proteomes" id="UP000008963"/>
    </source>
</evidence>
<protein>
    <recommendedName>
        <fullName evidence="8">Enoyl-[acyl-carrier-protein] reductase [NADH]</fullName>
        <ecNumber evidence="8">1.3.1.9</ecNumber>
    </recommendedName>
</protein>
<evidence type="ECO:0000256" key="10">
    <source>
        <dbReference type="PIRSR" id="PIRSR000094-3"/>
    </source>
</evidence>
<dbReference type="RefSeq" id="WP_014244080.1">
    <property type="nucleotide sequence ID" value="NC_016620.1"/>
</dbReference>
<dbReference type="UniPathway" id="UPA00094"/>
<dbReference type="EC" id="1.3.1.9" evidence="8"/>
<dbReference type="Gene3D" id="3.40.50.720">
    <property type="entry name" value="NAD(P)-binding Rossmann-like Domain"/>
    <property type="match status" value="1"/>
</dbReference>
<dbReference type="AlphaFoldDB" id="E1X069"/>
<feature type="binding site" evidence="10">
    <location>
        <position position="158"/>
    </location>
    <ligand>
        <name>NAD(+)</name>
        <dbReference type="ChEBI" id="CHEBI:57540"/>
    </ligand>
</feature>
<sequence>MDFGFKNKNFVISGVANRKSVAYFVAKSLSESGANLILTVQSEDHLTKVQKLIPEALTYIVDVENSDDISNFGKEISKLGRKIDGFLHSIAFANYSEGIKPFHETKLEDYLQATNISSFSLVALSNTLRPSFSEDASIVTVSISDTRATSYGYMGPIKASLDATVAYLAKSLSAESRIRCNAVCAGPLKTSASAGIPGYINNYLFAQSLTLRKENLKTAEVANTISFLLSSLSSGINATGIKVDAGMSCNHFDADVVNTVANNL</sequence>
<dbReference type="PATRIC" id="fig|862908.3.peg.1365"/>
<dbReference type="Pfam" id="PF13561">
    <property type="entry name" value="adh_short_C2"/>
    <property type="match status" value="1"/>
</dbReference>
<keyword evidence="7 8" id="KW-0275">Fatty acid biosynthesis</keyword>
<reference evidence="12" key="1">
    <citation type="journal article" date="2013" name="ISME J.">
        <title>A small predatory core genome in the divergent marine Bacteriovorax marinus SJ and the terrestrial Bdellovibrio bacteriovorus.</title>
        <authorList>
            <person name="Crossman L.C."/>
            <person name="Chen H."/>
            <person name="Cerdeno-Tarraga A.M."/>
            <person name="Brooks K."/>
            <person name="Quail M.A."/>
            <person name="Pineiro S.A."/>
            <person name="Hobley L."/>
            <person name="Sockett R.E."/>
            <person name="Bentley S.D."/>
            <person name="Parkhill J."/>
            <person name="Williams H.N."/>
            <person name="Stine O.C."/>
        </authorList>
    </citation>
    <scope>NUCLEOTIDE SEQUENCE [LARGE SCALE GENOMIC DNA]</scope>
    <source>
        <strain evidence="12">ATCC BAA-682 / DSM 15412 / SJ</strain>
    </source>
</reference>
<feature type="binding site" evidence="10">
    <location>
        <begin position="62"/>
        <end position="63"/>
    </location>
    <ligand>
        <name>NAD(+)</name>
        <dbReference type="ChEBI" id="CHEBI:57540"/>
    </ligand>
</feature>
<gene>
    <name evidence="11" type="ordered locus">BMS_1433</name>
</gene>
<dbReference type="InterPro" id="IPR002347">
    <property type="entry name" value="SDR_fam"/>
</dbReference>
<evidence type="ECO:0000256" key="3">
    <source>
        <dbReference type="ARBA" id="ARBA00022516"/>
    </source>
</evidence>
<dbReference type="GO" id="GO:0004318">
    <property type="term" value="F:enoyl-[acyl-carrier-protein] reductase (NADH) activity"/>
    <property type="evidence" value="ECO:0007669"/>
    <property type="project" value="UniProtKB-EC"/>
</dbReference>
<organism evidence="11 12">
    <name type="scientific">Halobacteriovorax marinus (strain ATCC BAA-682 / DSM 15412 / SJ)</name>
    <name type="common">Bacteriovorax marinus</name>
    <dbReference type="NCBI Taxonomy" id="862908"/>
    <lineage>
        <taxon>Bacteria</taxon>
        <taxon>Pseudomonadati</taxon>
        <taxon>Bdellovibrionota</taxon>
        <taxon>Bacteriovoracia</taxon>
        <taxon>Bacteriovoracales</taxon>
        <taxon>Halobacteriovoraceae</taxon>
        <taxon>Halobacteriovorax</taxon>
    </lineage>
</organism>
<evidence type="ECO:0000256" key="1">
    <source>
        <dbReference type="ARBA" id="ARBA00005194"/>
    </source>
</evidence>
<keyword evidence="4" id="KW-0276">Fatty acid metabolism</keyword>
<dbReference type="Proteomes" id="UP000008963">
    <property type="component" value="Chromosome"/>
</dbReference>
<dbReference type="EMBL" id="FQ312005">
    <property type="protein sequence ID" value="CBW26296.1"/>
    <property type="molecule type" value="Genomic_DNA"/>
</dbReference>
<comment type="catalytic activity">
    <reaction evidence="8">
        <text>a 2,3-saturated acyl-[ACP] + NAD(+) = a (2E)-enoyl-[ACP] + NADH + H(+)</text>
        <dbReference type="Rhea" id="RHEA:10240"/>
        <dbReference type="Rhea" id="RHEA-COMP:9925"/>
        <dbReference type="Rhea" id="RHEA-COMP:9926"/>
        <dbReference type="ChEBI" id="CHEBI:15378"/>
        <dbReference type="ChEBI" id="CHEBI:57540"/>
        <dbReference type="ChEBI" id="CHEBI:57945"/>
        <dbReference type="ChEBI" id="CHEBI:78784"/>
        <dbReference type="ChEBI" id="CHEBI:78785"/>
        <dbReference type="EC" id="1.3.1.9"/>
    </reaction>
</comment>
<evidence type="ECO:0000313" key="11">
    <source>
        <dbReference type="EMBL" id="CBW26296.1"/>
    </source>
</evidence>
<comment type="similarity">
    <text evidence="2 8">Belongs to the short-chain dehydrogenases/reductases (SDR) family. FabI subfamily.</text>
</comment>